<sequence>MASIKISVERLTEGLYIKLPLQWADHPFLRNHFKIKDQQQIRLIQKLGIQFVYLLPEKSDNNPLAPETTADNISEQEEKFLDKQAEKLWQEKQGRIERLRNYKRKIQRCEKNFDRSMSQLRSIMGKIKSRPLNAITEANFLVESMVDTLMEADNVALHLMNDKKDSEDIYFHSLNVAVLSMLLGKSHGMSAAEIKVIALGALFHDMGKLKIPTAILRKTTPLSAPEINYLKLHPKYSFDLASLADNFPKAAMPILLQHHEMLDGSGYPKQLKADDIDLYAQLVSVINAYDNLCHPTDKSQSRIPYSALSYLFKNKKSQYNSDFLALLVRMMGVYPPGSVVQLSNQQLGLVVSVNSDRLLYPNILIYDPSVPPNEAPILDLEESELKIERAIPPNKLPEKVHIYLNPRVRISYYFDPND</sequence>
<dbReference type="InterPro" id="IPR037522">
    <property type="entry name" value="HD_GYP_dom"/>
</dbReference>
<dbReference type="InterPro" id="IPR003607">
    <property type="entry name" value="HD/PDEase_dom"/>
</dbReference>
<dbReference type="EMBL" id="PYMJ01000045">
    <property type="protein sequence ID" value="PSU44644.1"/>
    <property type="molecule type" value="Genomic_DNA"/>
</dbReference>
<protein>
    <submittedName>
        <fullName evidence="2">HD family phosphohydrolase</fullName>
    </submittedName>
</protein>
<dbReference type="Gene3D" id="1.10.3210.10">
    <property type="entry name" value="Hypothetical protein af1432"/>
    <property type="match status" value="1"/>
</dbReference>
<dbReference type="CDD" id="cd00077">
    <property type="entry name" value="HDc"/>
    <property type="match status" value="1"/>
</dbReference>
<dbReference type="OrthoDB" id="9764808at2"/>
<evidence type="ECO:0000313" key="2">
    <source>
        <dbReference type="EMBL" id="PSU44644.1"/>
    </source>
</evidence>
<dbReference type="PROSITE" id="PS51832">
    <property type="entry name" value="HD_GYP"/>
    <property type="match status" value="1"/>
</dbReference>
<dbReference type="SMART" id="SM00471">
    <property type="entry name" value="HDc"/>
    <property type="match status" value="1"/>
</dbReference>
<dbReference type="PANTHER" id="PTHR43155:SF2">
    <property type="entry name" value="CYCLIC DI-GMP PHOSPHODIESTERASE PA4108"/>
    <property type="match status" value="1"/>
</dbReference>
<comment type="caution">
    <text evidence="2">The sequence shown here is derived from an EMBL/GenBank/DDBJ whole genome shotgun (WGS) entry which is preliminary data.</text>
</comment>
<feature type="domain" description="HD-GYP" evidence="1">
    <location>
        <begin position="146"/>
        <end position="343"/>
    </location>
</feature>
<reference evidence="2 3" key="1">
    <citation type="submission" date="2018-01" db="EMBL/GenBank/DDBJ databases">
        <title>Whole genome sequencing of Histamine producing bacteria.</title>
        <authorList>
            <person name="Butler K."/>
        </authorList>
    </citation>
    <scope>NUCLEOTIDE SEQUENCE [LARGE SCALE GENOMIC DNA]</scope>
    <source>
        <strain evidence="2 3">JCM 12947</strain>
    </source>
</reference>
<dbReference type="Pfam" id="PF13487">
    <property type="entry name" value="HD_5"/>
    <property type="match status" value="1"/>
</dbReference>
<accession>A0A2T3J7E8</accession>
<dbReference type="SUPFAM" id="SSF109604">
    <property type="entry name" value="HD-domain/PDEase-like"/>
    <property type="match status" value="1"/>
</dbReference>
<dbReference type="Pfam" id="PF11871">
    <property type="entry name" value="DUF3391"/>
    <property type="match status" value="1"/>
</dbReference>
<keyword evidence="2" id="KW-0378">Hydrolase</keyword>
<dbReference type="RefSeq" id="WP_107245594.1">
    <property type="nucleotide sequence ID" value="NZ_JBALVU010000026.1"/>
</dbReference>
<dbReference type="GO" id="GO:0008081">
    <property type="term" value="F:phosphoric diester hydrolase activity"/>
    <property type="evidence" value="ECO:0007669"/>
    <property type="project" value="UniProtKB-ARBA"/>
</dbReference>
<evidence type="ECO:0000313" key="3">
    <source>
        <dbReference type="Proteomes" id="UP000240987"/>
    </source>
</evidence>
<organism evidence="2 3">
    <name type="scientific">Photobacterium frigidiphilum</name>
    <dbReference type="NCBI Taxonomy" id="264736"/>
    <lineage>
        <taxon>Bacteria</taxon>
        <taxon>Pseudomonadati</taxon>
        <taxon>Pseudomonadota</taxon>
        <taxon>Gammaproteobacteria</taxon>
        <taxon>Vibrionales</taxon>
        <taxon>Vibrionaceae</taxon>
        <taxon>Photobacterium</taxon>
    </lineage>
</organism>
<dbReference type="AlphaFoldDB" id="A0A2T3J7E8"/>
<proteinExistence type="predicted"/>
<name>A0A2T3J7E8_9GAMM</name>
<dbReference type="PANTHER" id="PTHR43155">
    <property type="entry name" value="CYCLIC DI-GMP PHOSPHODIESTERASE PA4108-RELATED"/>
    <property type="match status" value="1"/>
</dbReference>
<keyword evidence="3" id="KW-1185">Reference proteome</keyword>
<evidence type="ECO:0000259" key="1">
    <source>
        <dbReference type="PROSITE" id="PS51832"/>
    </source>
</evidence>
<gene>
    <name evidence="2" type="ORF">C9J12_26260</name>
</gene>
<dbReference type="InterPro" id="IPR021812">
    <property type="entry name" value="DUF3391"/>
</dbReference>
<dbReference type="Proteomes" id="UP000240987">
    <property type="component" value="Unassembled WGS sequence"/>
</dbReference>